<reference evidence="3" key="2">
    <citation type="submission" date="2015-01" db="EMBL/GenBank/DDBJ databases">
        <title>Evolutionary Origins and Diversification of the Mycorrhizal Mutualists.</title>
        <authorList>
            <consortium name="DOE Joint Genome Institute"/>
            <consortium name="Mycorrhizal Genomics Consortium"/>
            <person name="Kohler A."/>
            <person name="Kuo A."/>
            <person name="Nagy L.G."/>
            <person name="Floudas D."/>
            <person name="Copeland A."/>
            <person name="Barry K.W."/>
            <person name="Cichocki N."/>
            <person name="Veneault-Fourrey C."/>
            <person name="LaButti K."/>
            <person name="Lindquist E.A."/>
            <person name="Lipzen A."/>
            <person name="Lundell T."/>
            <person name="Morin E."/>
            <person name="Murat C."/>
            <person name="Riley R."/>
            <person name="Ohm R."/>
            <person name="Sun H."/>
            <person name="Tunlid A."/>
            <person name="Henrissat B."/>
            <person name="Grigoriev I.V."/>
            <person name="Hibbett D.S."/>
            <person name="Martin F."/>
        </authorList>
    </citation>
    <scope>NUCLEOTIDE SEQUENCE [LARGE SCALE GENOMIC DNA]</scope>
    <source>
        <strain evidence="3">MUT 4182</strain>
    </source>
</reference>
<keyword evidence="3" id="KW-1185">Reference proteome</keyword>
<gene>
    <name evidence="2" type="ORF">M407DRAFT_135489</name>
</gene>
<name>A0A0C3QHF9_9AGAM</name>
<dbReference type="EMBL" id="KN822964">
    <property type="protein sequence ID" value="KIO31265.1"/>
    <property type="molecule type" value="Genomic_DNA"/>
</dbReference>
<feature type="region of interest" description="Disordered" evidence="1">
    <location>
        <begin position="105"/>
        <end position="129"/>
    </location>
</feature>
<evidence type="ECO:0000313" key="2">
    <source>
        <dbReference type="EMBL" id="KIO31265.1"/>
    </source>
</evidence>
<dbReference type="OrthoDB" id="3212166at2759"/>
<dbReference type="HOGENOM" id="CLU_1741903_0_0_1"/>
<accession>A0A0C3QHF9</accession>
<protein>
    <submittedName>
        <fullName evidence="2">Uncharacterized protein</fullName>
    </submittedName>
</protein>
<proteinExistence type="predicted"/>
<dbReference type="AlphaFoldDB" id="A0A0C3QHF9"/>
<evidence type="ECO:0000313" key="3">
    <source>
        <dbReference type="Proteomes" id="UP000054248"/>
    </source>
</evidence>
<organism evidence="2 3">
    <name type="scientific">Tulasnella calospora MUT 4182</name>
    <dbReference type="NCBI Taxonomy" id="1051891"/>
    <lineage>
        <taxon>Eukaryota</taxon>
        <taxon>Fungi</taxon>
        <taxon>Dikarya</taxon>
        <taxon>Basidiomycota</taxon>
        <taxon>Agaricomycotina</taxon>
        <taxon>Agaricomycetes</taxon>
        <taxon>Cantharellales</taxon>
        <taxon>Tulasnellaceae</taxon>
        <taxon>Tulasnella</taxon>
    </lineage>
</organism>
<dbReference type="Proteomes" id="UP000054248">
    <property type="component" value="Unassembled WGS sequence"/>
</dbReference>
<reference evidence="2 3" key="1">
    <citation type="submission" date="2014-04" db="EMBL/GenBank/DDBJ databases">
        <authorList>
            <consortium name="DOE Joint Genome Institute"/>
            <person name="Kuo A."/>
            <person name="Girlanda M."/>
            <person name="Perotto S."/>
            <person name="Kohler A."/>
            <person name="Nagy L.G."/>
            <person name="Floudas D."/>
            <person name="Copeland A."/>
            <person name="Barry K.W."/>
            <person name="Cichocki N."/>
            <person name="Veneault-Fourrey C."/>
            <person name="LaButti K."/>
            <person name="Lindquist E.A."/>
            <person name="Lipzen A."/>
            <person name="Lundell T."/>
            <person name="Morin E."/>
            <person name="Murat C."/>
            <person name="Sun H."/>
            <person name="Tunlid A."/>
            <person name="Henrissat B."/>
            <person name="Grigoriev I.V."/>
            <person name="Hibbett D.S."/>
            <person name="Martin F."/>
            <person name="Nordberg H.P."/>
            <person name="Cantor M.N."/>
            <person name="Hua S.X."/>
        </authorList>
    </citation>
    <scope>NUCLEOTIDE SEQUENCE [LARGE SCALE GENOMIC DNA]</scope>
    <source>
        <strain evidence="2 3">MUT 4182</strain>
    </source>
</reference>
<evidence type="ECO:0000256" key="1">
    <source>
        <dbReference type="SAM" id="MobiDB-lite"/>
    </source>
</evidence>
<sequence>MPEKPRVSSRTHEWKRYHICRRHLGKKDTKLENFIRTYGTCTCFVTCRGSVHAEDSWNIMVDKKGNGRCDDDCCNQFYLIGRCGFVDLDGKCYWEENLNPIRTSEGAHLILPPPKTDDEPSGEDGTRRDSFLEDIDGLQFDMAGFQNSGR</sequence>